<dbReference type="RefSeq" id="WP_194076818.1">
    <property type="nucleotide sequence ID" value="NZ_CP061839.1"/>
</dbReference>
<evidence type="ECO:0008006" key="3">
    <source>
        <dbReference type="Google" id="ProtNLM"/>
    </source>
</evidence>
<dbReference type="AlphaFoldDB" id="A0A7S7AX79"/>
<reference evidence="1 2" key="1">
    <citation type="submission" date="2020-09" db="EMBL/GenBank/DDBJ databases">
        <title>Characterization of Treponema spp. from bovine digital dermatitis in Korea.</title>
        <authorList>
            <person name="Espiritu H.M."/>
            <person name="Cho Y.I."/>
            <person name="Mamuad L."/>
        </authorList>
    </citation>
    <scope>NUCLEOTIDE SEQUENCE [LARGE SCALE GENOMIC DNA]</scope>
    <source>
        <strain evidence="1 2">KS1</strain>
    </source>
</reference>
<name>A0A7S7AX79_9SPIR</name>
<evidence type="ECO:0000313" key="1">
    <source>
        <dbReference type="EMBL" id="QOW61341.1"/>
    </source>
</evidence>
<organism evidence="1 2">
    <name type="scientific">Treponema pedis</name>
    <dbReference type="NCBI Taxonomy" id="409322"/>
    <lineage>
        <taxon>Bacteria</taxon>
        <taxon>Pseudomonadati</taxon>
        <taxon>Spirochaetota</taxon>
        <taxon>Spirochaetia</taxon>
        <taxon>Spirochaetales</taxon>
        <taxon>Treponemataceae</taxon>
        <taxon>Treponema</taxon>
    </lineage>
</organism>
<accession>A0A7S7AX79</accession>
<evidence type="ECO:0000313" key="2">
    <source>
        <dbReference type="Proteomes" id="UP000593915"/>
    </source>
</evidence>
<proteinExistence type="predicted"/>
<dbReference type="Proteomes" id="UP000593915">
    <property type="component" value="Chromosome"/>
</dbReference>
<protein>
    <recommendedName>
        <fullName evidence="3">DUF600 domain-containing protein</fullName>
    </recommendedName>
</protein>
<gene>
    <name evidence="1" type="ORF">IFE08_02820</name>
</gene>
<dbReference type="EMBL" id="CP061839">
    <property type="protein sequence ID" value="QOW61341.1"/>
    <property type="molecule type" value="Genomic_DNA"/>
</dbReference>
<sequence>MNNDFDNDFQKLLTEMVELAYEFVDNNADEVDTVYVIGLIEKGYFFKPFYKINGQLVKSHKVNTVSKQQYDISNESAFNLLKLGNETLMKIEKLFVDNNKNTPTILKLVYFPKSGKFESNFGYEKNYSKSATKTAQDVYEEWYDNLGLL</sequence>